<feature type="region of interest" description="Disordered" evidence="7">
    <location>
        <begin position="14"/>
        <end position="58"/>
    </location>
</feature>
<dbReference type="Proteomes" id="UP000008311">
    <property type="component" value="Unassembled WGS sequence"/>
</dbReference>
<dbReference type="Pfam" id="PF04844">
    <property type="entry name" value="Ovate"/>
    <property type="match status" value="1"/>
</dbReference>
<keyword evidence="2 6" id="KW-0678">Repressor</keyword>
<dbReference type="STRING" id="3988.B9SQD2"/>
<dbReference type="FunCoup" id="B9SQD2">
    <property type="interactions" value="154"/>
</dbReference>
<dbReference type="OMA" id="TWEPAVY"/>
<keyword evidence="5 6" id="KW-0539">Nucleus</keyword>
<evidence type="ECO:0000256" key="2">
    <source>
        <dbReference type="ARBA" id="ARBA00022491"/>
    </source>
</evidence>
<evidence type="ECO:0000256" key="3">
    <source>
        <dbReference type="ARBA" id="ARBA00023015"/>
    </source>
</evidence>
<dbReference type="InterPro" id="IPR006458">
    <property type="entry name" value="Ovate_C"/>
</dbReference>
<evidence type="ECO:0000313" key="9">
    <source>
        <dbReference type="EMBL" id="EEF34208.1"/>
    </source>
</evidence>
<evidence type="ECO:0000256" key="6">
    <source>
        <dbReference type="RuleBase" id="RU367028"/>
    </source>
</evidence>
<dbReference type="eggNOG" id="ENOG502RXZT">
    <property type="taxonomic scope" value="Eukaryota"/>
</dbReference>
<dbReference type="PROSITE" id="PS51754">
    <property type="entry name" value="OVATE"/>
    <property type="match status" value="1"/>
</dbReference>
<dbReference type="PANTHER" id="PTHR33057:SF117">
    <property type="entry name" value="TRANSCRIPTION REPRESSOR OFP14"/>
    <property type="match status" value="1"/>
</dbReference>
<dbReference type="KEGG" id="rcu:8277235"/>
<comment type="function">
    <text evidence="6">Transcriptional repressor that regulates multiple aspects of plant growth and development.</text>
</comment>
<dbReference type="EMBL" id="EQ974081">
    <property type="protein sequence ID" value="EEF34208.1"/>
    <property type="molecule type" value="Genomic_DNA"/>
</dbReference>
<keyword evidence="3 6" id="KW-0805">Transcription regulation</keyword>
<protein>
    <recommendedName>
        <fullName evidence="6">Transcription repressor</fullName>
    </recommendedName>
    <alternativeName>
        <fullName evidence="6">Ovate family protein</fullName>
    </alternativeName>
</protein>
<evidence type="ECO:0000256" key="7">
    <source>
        <dbReference type="SAM" id="MobiDB-lite"/>
    </source>
</evidence>
<dbReference type="InParanoid" id="B9SQD2"/>
<evidence type="ECO:0000313" key="10">
    <source>
        <dbReference type="Proteomes" id="UP000008311"/>
    </source>
</evidence>
<evidence type="ECO:0000256" key="5">
    <source>
        <dbReference type="ARBA" id="ARBA00023242"/>
    </source>
</evidence>
<evidence type="ECO:0000259" key="8">
    <source>
        <dbReference type="PROSITE" id="PS51754"/>
    </source>
</evidence>
<accession>B9SQD2</accession>
<dbReference type="OrthoDB" id="689980at2759"/>
<comment type="subcellular location">
    <subcellularLocation>
        <location evidence="1 6">Nucleus</location>
    </subcellularLocation>
</comment>
<keyword evidence="4 6" id="KW-0804">Transcription</keyword>
<proteinExistence type="predicted"/>
<evidence type="ECO:0000256" key="1">
    <source>
        <dbReference type="ARBA" id="ARBA00004123"/>
    </source>
</evidence>
<sequence length="291" mass="33415">MPTKLKKSLQEYLSKVKNPKNPSRKWILSGCKHPKTPSFAFDRSRDNDDHDHRDGPAATLSDIDRFLLENFKSLYIKNDDEDHNSHQKNKVEGHREDGQESEDYRHQVPSPAGGILFDSPRFVEPPPHLCGSHRFFVAAASSSSLIEEARLSLTTTTITTTSTSDEGGSRSTSTRSSSNINTDYIKNVNTKFSDDYIAVKTYSRSPSNDFRRSMQEMVEARLQEDGKVNWDFMQELLFCYLNLNEKKSHKFILSAFVDLIVGLRQRSDDVPARPRRNSSRRERKRKLRNVT</sequence>
<feature type="compositionally biased region" description="Basic and acidic residues" evidence="7">
    <location>
        <begin position="42"/>
        <end position="55"/>
    </location>
</feature>
<dbReference type="AlphaFoldDB" id="B9SQD2"/>
<dbReference type="NCBIfam" id="TIGR01568">
    <property type="entry name" value="A_thal_3678"/>
    <property type="match status" value="1"/>
</dbReference>
<organism evidence="9 10">
    <name type="scientific">Ricinus communis</name>
    <name type="common">Castor bean</name>
    <dbReference type="NCBI Taxonomy" id="3988"/>
    <lineage>
        <taxon>Eukaryota</taxon>
        <taxon>Viridiplantae</taxon>
        <taxon>Streptophyta</taxon>
        <taxon>Embryophyta</taxon>
        <taxon>Tracheophyta</taxon>
        <taxon>Spermatophyta</taxon>
        <taxon>Magnoliopsida</taxon>
        <taxon>eudicotyledons</taxon>
        <taxon>Gunneridae</taxon>
        <taxon>Pentapetalae</taxon>
        <taxon>rosids</taxon>
        <taxon>fabids</taxon>
        <taxon>Malpighiales</taxon>
        <taxon>Euphorbiaceae</taxon>
        <taxon>Acalyphoideae</taxon>
        <taxon>Acalypheae</taxon>
        <taxon>Ricinus</taxon>
    </lineage>
</organism>
<gene>
    <name evidence="9" type="ORF">RCOM_0980900</name>
</gene>
<dbReference type="GO" id="GO:0045892">
    <property type="term" value="P:negative regulation of DNA-templated transcription"/>
    <property type="evidence" value="ECO:0007669"/>
    <property type="project" value="UniProtKB-UniRule"/>
</dbReference>
<name>B9SQD2_RICCO</name>
<evidence type="ECO:0000256" key="4">
    <source>
        <dbReference type="ARBA" id="ARBA00023163"/>
    </source>
</evidence>
<feature type="compositionally biased region" description="Basic residues" evidence="7">
    <location>
        <begin position="273"/>
        <end position="291"/>
    </location>
</feature>
<dbReference type="PANTHER" id="PTHR33057">
    <property type="entry name" value="TRANSCRIPTION REPRESSOR OFP7-RELATED"/>
    <property type="match status" value="1"/>
</dbReference>
<feature type="region of interest" description="Disordered" evidence="7">
    <location>
        <begin position="157"/>
        <end position="180"/>
    </location>
</feature>
<feature type="region of interest" description="Disordered" evidence="7">
    <location>
        <begin position="78"/>
        <end position="105"/>
    </location>
</feature>
<keyword evidence="10" id="KW-1185">Reference proteome</keyword>
<dbReference type="InterPro" id="IPR038933">
    <property type="entry name" value="Ovate"/>
</dbReference>
<dbReference type="GO" id="GO:0005634">
    <property type="term" value="C:nucleus"/>
    <property type="evidence" value="ECO:0007669"/>
    <property type="project" value="UniProtKB-SubCell"/>
</dbReference>
<feature type="domain" description="OVATE" evidence="8">
    <location>
        <begin position="199"/>
        <end position="262"/>
    </location>
</feature>
<feature type="region of interest" description="Disordered" evidence="7">
    <location>
        <begin position="267"/>
        <end position="291"/>
    </location>
</feature>
<reference evidence="10" key="1">
    <citation type="journal article" date="2010" name="Nat. Biotechnol.">
        <title>Draft genome sequence of the oilseed species Ricinus communis.</title>
        <authorList>
            <person name="Chan A.P."/>
            <person name="Crabtree J."/>
            <person name="Zhao Q."/>
            <person name="Lorenzi H."/>
            <person name="Orvis J."/>
            <person name="Puiu D."/>
            <person name="Melake-Berhan A."/>
            <person name="Jones K.M."/>
            <person name="Redman J."/>
            <person name="Chen G."/>
            <person name="Cahoon E.B."/>
            <person name="Gedil M."/>
            <person name="Stanke M."/>
            <person name="Haas B.J."/>
            <person name="Wortman J.R."/>
            <person name="Fraser-Liggett C.M."/>
            <person name="Ravel J."/>
            <person name="Rabinowicz P.D."/>
        </authorList>
    </citation>
    <scope>NUCLEOTIDE SEQUENCE [LARGE SCALE GENOMIC DNA]</scope>
    <source>
        <strain evidence="10">cv. Hale</strain>
    </source>
</reference>